<dbReference type="Proteomes" id="UP001209878">
    <property type="component" value="Unassembled WGS sequence"/>
</dbReference>
<keyword evidence="3" id="KW-1185">Reference proteome</keyword>
<organism evidence="2 3">
    <name type="scientific">Ridgeia piscesae</name>
    <name type="common">Tubeworm</name>
    <dbReference type="NCBI Taxonomy" id="27915"/>
    <lineage>
        <taxon>Eukaryota</taxon>
        <taxon>Metazoa</taxon>
        <taxon>Spiralia</taxon>
        <taxon>Lophotrochozoa</taxon>
        <taxon>Annelida</taxon>
        <taxon>Polychaeta</taxon>
        <taxon>Sedentaria</taxon>
        <taxon>Canalipalpata</taxon>
        <taxon>Sabellida</taxon>
        <taxon>Siboglinidae</taxon>
        <taxon>Ridgeia</taxon>
    </lineage>
</organism>
<evidence type="ECO:0000256" key="1">
    <source>
        <dbReference type="SAM" id="MobiDB-lite"/>
    </source>
</evidence>
<dbReference type="AlphaFoldDB" id="A0AAD9NF82"/>
<sequence>MDVAKVPGCGSLALNAAHDMLVPAVAKADLETNGDVNGTEPRQHTTVAITTVSPITEVAGHTARKSHRRGKTCIITLSPYNRELEQKKTSNKSAYDEPRPNTSGQAGSRLKPIRHISTKSTSEDATPCLYCLYCCELFQTVKVARSG</sequence>
<feature type="region of interest" description="Disordered" evidence="1">
    <location>
        <begin position="78"/>
        <end position="112"/>
    </location>
</feature>
<evidence type="ECO:0000313" key="2">
    <source>
        <dbReference type="EMBL" id="KAK2166106.1"/>
    </source>
</evidence>
<evidence type="ECO:0000313" key="3">
    <source>
        <dbReference type="Proteomes" id="UP001209878"/>
    </source>
</evidence>
<proteinExistence type="predicted"/>
<accession>A0AAD9NF82</accession>
<protein>
    <submittedName>
        <fullName evidence="2">Uncharacterized protein</fullName>
    </submittedName>
</protein>
<dbReference type="EMBL" id="JAODUO010001336">
    <property type="protein sequence ID" value="KAK2166106.1"/>
    <property type="molecule type" value="Genomic_DNA"/>
</dbReference>
<gene>
    <name evidence="2" type="ORF">NP493_1339g00016</name>
</gene>
<comment type="caution">
    <text evidence="2">The sequence shown here is derived from an EMBL/GenBank/DDBJ whole genome shotgun (WGS) entry which is preliminary data.</text>
</comment>
<feature type="compositionally biased region" description="Basic and acidic residues" evidence="1">
    <location>
        <begin position="82"/>
        <end position="99"/>
    </location>
</feature>
<reference evidence="2" key="1">
    <citation type="journal article" date="2023" name="Mol. Biol. Evol.">
        <title>Third-Generation Sequencing Reveals the Adaptive Role of the Epigenome in Three Deep-Sea Polychaetes.</title>
        <authorList>
            <person name="Perez M."/>
            <person name="Aroh O."/>
            <person name="Sun Y."/>
            <person name="Lan Y."/>
            <person name="Juniper S.K."/>
            <person name="Young C.R."/>
            <person name="Angers B."/>
            <person name="Qian P.Y."/>
        </authorList>
    </citation>
    <scope>NUCLEOTIDE SEQUENCE</scope>
    <source>
        <strain evidence="2">R07B-5</strain>
    </source>
</reference>
<name>A0AAD9NF82_RIDPI</name>